<dbReference type="EMBL" id="JACXAE010000085">
    <property type="protein sequence ID" value="MBD2775752.1"/>
    <property type="molecule type" value="Genomic_DNA"/>
</dbReference>
<evidence type="ECO:0000313" key="3">
    <source>
        <dbReference type="Proteomes" id="UP000629098"/>
    </source>
</evidence>
<protein>
    <recommendedName>
        <fullName evidence="1">Protein kinase domain-containing protein</fullName>
    </recommendedName>
</protein>
<comment type="caution">
    <text evidence="2">The sequence shown here is derived from an EMBL/GenBank/DDBJ whole genome shotgun (WGS) entry which is preliminary data.</text>
</comment>
<evidence type="ECO:0000313" key="2">
    <source>
        <dbReference type="EMBL" id="MBD2775752.1"/>
    </source>
</evidence>
<dbReference type="Gene3D" id="1.10.510.10">
    <property type="entry name" value="Transferase(Phosphotransferase) domain 1"/>
    <property type="match status" value="1"/>
</dbReference>
<proteinExistence type="predicted"/>
<dbReference type="GO" id="GO:0005524">
    <property type="term" value="F:ATP binding"/>
    <property type="evidence" value="ECO:0007669"/>
    <property type="project" value="InterPro"/>
</dbReference>
<name>A0A8J6XMA5_9CYAN</name>
<dbReference type="AlphaFoldDB" id="A0A8J6XMA5"/>
<dbReference type="GO" id="GO:0004672">
    <property type="term" value="F:protein kinase activity"/>
    <property type="evidence" value="ECO:0007669"/>
    <property type="project" value="InterPro"/>
</dbReference>
<organism evidence="2 3">
    <name type="scientific">Iningainema tapete BLCC-T55</name>
    <dbReference type="NCBI Taxonomy" id="2748662"/>
    <lineage>
        <taxon>Bacteria</taxon>
        <taxon>Bacillati</taxon>
        <taxon>Cyanobacteriota</taxon>
        <taxon>Cyanophyceae</taxon>
        <taxon>Nostocales</taxon>
        <taxon>Scytonemataceae</taxon>
        <taxon>Iningainema tapete</taxon>
    </lineage>
</organism>
<feature type="domain" description="Protein kinase" evidence="1">
    <location>
        <begin position="1"/>
        <end position="71"/>
    </location>
</feature>
<dbReference type="SUPFAM" id="SSF56112">
    <property type="entry name" value="Protein kinase-like (PK-like)"/>
    <property type="match status" value="1"/>
</dbReference>
<gene>
    <name evidence="2" type="ORF">ICL16_27760</name>
</gene>
<dbReference type="InterPro" id="IPR000719">
    <property type="entry name" value="Prot_kinase_dom"/>
</dbReference>
<dbReference type="Proteomes" id="UP000629098">
    <property type="component" value="Unassembled WGS sequence"/>
</dbReference>
<reference evidence="2" key="1">
    <citation type="submission" date="2020-09" db="EMBL/GenBank/DDBJ databases">
        <title>Iningainema tapete sp. nov. (Scytonemataceae, Cyanobacteria) from greenhouses in central Florida (USA) produces two types of nodularin with biosynthetic potential for microcystin-LR and anabaenopeptins.</title>
        <authorList>
            <person name="Berthold D.E."/>
            <person name="Lefler F.W."/>
            <person name="Huang I.-S."/>
            <person name="Abdulla H."/>
            <person name="Zimba P.V."/>
            <person name="Laughinghouse H.D. IV."/>
        </authorList>
    </citation>
    <scope>NUCLEOTIDE SEQUENCE</scope>
    <source>
        <strain evidence="2">BLCCT55</strain>
    </source>
</reference>
<sequence length="71" mass="8417">MLHYYYFIVVHNHNTIHRDIKPSNIRRRELDNKIVLIDFGTVKQITTQVVNALWLFDKYACSAVINGMRVL</sequence>
<accession>A0A8J6XMA5</accession>
<dbReference type="PROSITE" id="PS50011">
    <property type="entry name" value="PROTEIN_KINASE_DOM"/>
    <property type="match status" value="1"/>
</dbReference>
<keyword evidence="3" id="KW-1185">Reference proteome</keyword>
<evidence type="ECO:0000259" key="1">
    <source>
        <dbReference type="PROSITE" id="PS50011"/>
    </source>
</evidence>
<dbReference type="Pfam" id="PF00069">
    <property type="entry name" value="Pkinase"/>
    <property type="match status" value="1"/>
</dbReference>
<dbReference type="InterPro" id="IPR011009">
    <property type="entry name" value="Kinase-like_dom_sf"/>
</dbReference>